<evidence type="ECO:0000256" key="5">
    <source>
        <dbReference type="PIRSR" id="PIRSR604294-1"/>
    </source>
</evidence>
<protein>
    <submittedName>
        <fullName evidence="6">Uncharacterized protein</fullName>
    </submittedName>
</protein>
<gene>
    <name evidence="6" type="ORF">LITE_LOCUS5262</name>
</gene>
<keyword evidence="4 5" id="KW-0408">Iron</keyword>
<dbReference type="AlphaFoldDB" id="A0AAV0HNL1"/>
<evidence type="ECO:0000256" key="3">
    <source>
        <dbReference type="ARBA" id="ARBA00022964"/>
    </source>
</evidence>
<keyword evidence="3" id="KW-0560">Oxidoreductase</keyword>
<evidence type="ECO:0000313" key="7">
    <source>
        <dbReference type="Proteomes" id="UP001154282"/>
    </source>
</evidence>
<dbReference type="GO" id="GO:0016121">
    <property type="term" value="P:carotene catabolic process"/>
    <property type="evidence" value="ECO:0007669"/>
    <property type="project" value="TreeGrafter"/>
</dbReference>
<dbReference type="InterPro" id="IPR004294">
    <property type="entry name" value="Carotenoid_Oase"/>
</dbReference>
<comment type="cofactor">
    <cofactor evidence="5">
        <name>Fe(2+)</name>
        <dbReference type="ChEBI" id="CHEBI:29033"/>
    </cofactor>
    <text evidence="5">Binds 1 Fe(2+) ion per subunit.</text>
</comment>
<dbReference type="EMBL" id="CAMGYJ010000002">
    <property type="protein sequence ID" value="CAI0386881.1"/>
    <property type="molecule type" value="Genomic_DNA"/>
</dbReference>
<name>A0AAV0HNL1_9ROSI</name>
<evidence type="ECO:0000256" key="2">
    <source>
        <dbReference type="ARBA" id="ARBA00022723"/>
    </source>
</evidence>
<dbReference type="GO" id="GO:0046872">
    <property type="term" value="F:metal ion binding"/>
    <property type="evidence" value="ECO:0007669"/>
    <property type="project" value="UniProtKB-KW"/>
</dbReference>
<keyword evidence="2 5" id="KW-0479">Metal-binding</keyword>
<sequence length="202" mass="23106">MFGRTNHIWVEGEGMLHALYFQKGSSSDGEWSVFYNNRHLETETFKMEKDRAKPSFIPAVEGHALAILSAHLFNWMRFGKVNKDLSNTDVVVHGGKFYAVAETHAAQEFDILTLDAIGEWDINGAWDRPFTAHPKVRFCQPQPACRFISSFPAWFCSCMYIYGNDLHAESSGYRRASHIWDAGLQTVHRTGSCFWYVRTTLS</sequence>
<reference evidence="6" key="1">
    <citation type="submission" date="2022-08" db="EMBL/GenBank/DDBJ databases">
        <authorList>
            <person name="Gutierrez-Valencia J."/>
        </authorList>
    </citation>
    <scope>NUCLEOTIDE SEQUENCE</scope>
</reference>
<dbReference type="GO" id="GO:0009570">
    <property type="term" value="C:chloroplast stroma"/>
    <property type="evidence" value="ECO:0007669"/>
    <property type="project" value="TreeGrafter"/>
</dbReference>
<dbReference type="Pfam" id="PF03055">
    <property type="entry name" value="RPE65"/>
    <property type="match status" value="1"/>
</dbReference>
<dbReference type="GO" id="GO:0010436">
    <property type="term" value="F:carotenoid dioxygenase activity"/>
    <property type="evidence" value="ECO:0007669"/>
    <property type="project" value="TreeGrafter"/>
</dbReference>
<dbReference type="PANTHER" id="PTHR10543">
    <property type="entry name" value="BETA-CAROTENE DIOXYGENASE"/>
    <property type="match status" value="1"/>
</dbReference>
<evidence type="ECO:0000313" key="6">
    <source>
        <dbReference type="EMBL" id="CAI0386881.1"/>
    </source>
</evidence>
<keyword evidence="7" id="KW-1185">Reference proteome</keyword>
<feature type="binding site" evidence="5">
    <location>
        <position position="133"/>
    </location>
    <ligand>
        <name>Fe cation</name>
        <dbReference type="ChEBI" id="CHEBI:24875"/>
        <note>catalytic</note>
    </ligand>
</feature>
<dbReference type="PANTHER" id="PTHR10543:SF142">
    <property type="entry name" value="OS06G0162550 PROTEIN"/>
    <property type="match status" value="1"/>
</dbReference>
<proteinExistence type="inferred from homology"/>
<evidence type="ECO:0000256" key="4">
    <source>
        <dbReference type="ARBA" id="ARBA00023004"/>
    </source>
</evidence>
<dbReference type="Proteomes" id="UP001154282">
    <property type="component" value="Unassembled WGS sequence"/>
</dbReference>
<evidence type="ECO:0000256" key="1">
    <source>
        <dbReference type="ARBA" id="ARBA00006787"/>
    </source>
</evidence>
<comment type="caution">
    <text evidence="6">The sequence shown here is derived from an EMBL/GenBank/DDBJ whole genome shotgun (WGS) entry which is preliminary data.</text>
</comment>
<keyword evidence="3" id="KW-0223">Dioxygenase</keyword>
<accession>A0AAV0HNL1</accession>
<organism evidence="6 7">
    <name type="scientific">Linum tenue</name>
    <dbReference type="NCBI Taxonomy" id="586396"/>
    <lineage>
        <taxon>Eukaryota</taxon>
        <taxon>Viridiplantae</taxon>
        <taxon>Streptophyta</taxon>
        <taxon>Embryophyta</taxon>
        <taxon>Tracheophyta</taxon>
        <taxon>Spermatophyta</taxon>
        <taxon>Magnoliopsida</taxon>
        <taxon>eudicotyledons</taxon>
        <taxon>Gunneridae</taxon>
        <taxon>Pentapetalae</taxon>
        <taxon>rosids</taxon>
        <taxon>fabids</taxon>
        <taxon>Malpighiales</taxon>
        <taxon>Linaceae</taxon>
        <taxon>Linum</taxon>
    </lineage>
</organism>
<comment type="similarity">
    <text evidence="1">Belongs to the carotenoid oxygenase family.</text>
</comment>